<gene>
    <name evidence="1" type="ORF">LCGC14_1945760</name>
</gene>
<evidence type="ECO:0008006" key="2">
    <source>
        <dbReference type="Google" id="ProtNLM"/>
    </source>
</evidence>
<dbReference type="EMBL" id="LAZR01021147">
    <property type="protein sequence ID" value="KKL86334.1"/>
    <property type="molecule type" value="Genomic_DNA"/>
</dbReference>
<organism evidence="1">
    <name type="scientific">marine sediment metagenome</name>
    <dbReference type="NCBI Taxonomy" id="412755"/>
    <lineage>
        <taxon>unclassified sequences</taxon>
        <taxon>metagenomes</taxon>
        <taxon>ecological metagenomes</taxon>
    </lineage>
</organism>
<sequence>MARPTDYDKKHHPPQIYDLTRAGFSISKIARFFKINRDTLYEWKQRHGEFSDNWIRGQDEYYNEGVEKALRKRALGFRFTETTRESRIIIPGDPEKEIEAKYGMIPVKKVSKYYPPDVAAIKHHQVNRDSKRYKDRRTNEITGADGETFAFHMHWPENEPASN</sequence>
<dbReference type="AlphaFoldDB" id="A0A0F9FIY2"/>
<proteinExistence type="predicted"/>
<name>A0A0F9FIY2_9ZZZZ</name>
<comment type="caution">
    <text evidence="1">The sequence shown here is derived from an EMBL/GenBank/DDBJ whole genome shotgun (WGS) entry which is preliminary data.</text>
</comment>
<accession>A0A0F9FIY2</accession>
<evidence type="ECO:0000313" key="1">
    <source>
        <dbReference type="EMBL" id="KKL86334.1"/>
    </source>
</evidence>
<reference evidence="1" key="1">
    <citation type="journal article" date="2015" name="Nature">
        <title>Complex archaea that bridge the gap between prokaryotes and eukaryotes.</title>
        <authorList>
            <person name="Spang A."/>
            <person name="Saw J.H."/>
            <person name="Jorgensen S.L."/>
            <person name="Zaremba-Niedzwiedzka K."/>
            <person name="Martijn J."/>
            <person name="Lind A.E."/>
            <person name="van Eijk R."/>
            <person name="Schleper C."/>
            <person name="Guy L."/>
            <person name="Ettema T.J."/>
        </authorList>
    </citation>
    <scope>NUCLEOTIDE SEQUENCE</scope>
</reference>
<protein>
    <recommendedName>
        <fullName evidence="2">Resolvase HTH domain-containing protein</fullName>
    </recommendedName>
</protein>